<organism evidence="1 2">
    <name type="scientific">Solanum commersonii</name>
    <name type="common">Commerson's wild potato</name>
    <name type="synonym">Commerson's nightshade</name>
    <dbReference type="NCBI Taxonomy" id="4109"/>
    <lineage>
        <taxon>Eukaryota</taxon>
        <taxon>Viridiplantae</taxon>
        <taxon>Streptophyta</taxon>
        <taxon>Embryophyta</taxon>
        <taxon>Tracheophyta</taxon>
        <taxon>Spermatophyta</taxon>
        <taxon>Magnoliopsida</taxon>
        <taxon>eudicotyledons</taxon>
        <taxon>Gunneridae</taxon>
        <taxon>Pentapetalae</taxon>
        <taxon>asterids</taxon>
        <taxon>lamiids</taxon>
        <taxon>Solanales</taxon>
        <taxon>Solanaceae</taxon>
        <taxon>Solanoideae</taxon>
        <taxon>Solaneae</taxon>
        <taxon>Solanum</taxon>
    </lineage>
</organism>
<sequence>MLLADPIQHNGLQRGLGETKLEEWSSLFIGRYGKQMGQLGRIKSKWYKGRHYHSMGQEELVYGPHTNIEREDLWYELAAIRGPWDDSWVIVRLNFNVCRFESERYNCIRRSKAMRAFYTWTRETIQFKHQELIGSLDIPAWNDRFNAINQLALPSVVSHHVPILLKCGIGSLIHLTSSSKYVACRKKASWRRSKHGGKVTQRYLKLEQRSLAKLTLIETVIGGISAIEHASQKRAQTP</sequence>
<reference evidence="1 2" key="1">
    <citation type="submission" date="2020-09" db="EMBL/GenBank/DDBJ databases">
        <title>De no assembly of potato wild relative species, Solanum commersonii.</title>
        <authorList>
            <person name="Cho K."/>
        </authorList>
    </citation>
    <scope>NUCLEOTIDE SEQUENCE [LARGE SCALE GENOMIC DNA]</scope>
    <source>
        <strain evidence="1">LZ3.2</strain>
        <tissue evidence="1">Leaf</tissue>
    </source>
</reference>
<evidence type="ECO:0000313" key="2">
    <source>
        <dbReference type="Proteomes" id="UP000824120"/>
    </source>
</evidence>
<proteinExistence type="predicted"/>
<dbReference type="Proteomes" id="UP000824120">
    <property type="component" value="Chromosome 2"/>
</dbReference>
<name>A0A9J6A7N4_SOLCO</name>
<dbReference type="EMBL" id="JACXVP010000002">
    <property type="protein sequence ID" value="KAG5620252.1"/>
    <property type="molecule type" value="Genomic_DNA"/>
</dbReference>
<keyword evidence="2" id="KW-1185">Reference proteome</keyword>
<gene>
    <name evidence="1" type="ORF">H5410_005470</name>
</gene>
<dbReference type="AlphaFoldDB" id="A0A9J6A7N4"/>
<protein>
    <submittedName>
        <fullName evidence="1">Uncharacterized protein</fullName>
    </submittedName>
</protein>
<accession>A0A9J6A7N4</accession>
<comment type="caution">
    <text evidence="1">The sequence shown here is derived from an EMBL/GenBank/DDBJ whole genome shotgun (WGS) entry which is preliminary data.</text>
</comment>
<dbReference type="OrthoDB" id="1906115at2759"/>
<evidence type="ECO:0000313" key="1">
    <source>
        <dbReference type="EMBL" id="KAG5620252.1"/>
    </source>
</evidence>